<keyword evidence="4" id="KW-1185">Reference proteome</keyword>
<organism evidence="3 4">
    <name type="scientific">Roseburia faecis</name>
    <dbReference type="NCBI Taxonomy" id="301302"/>
    <lineage>
        <taxon>Bacteria</taxon>
        <taxon>Bacillati</taxon>
        <taxon>Bacillota</taxon>
        <taxon>Clostridia</taxon>
        <taxon>Lachnospirales</taxon>
        <taxon>Lachnospiraceae</taxon>
        <taxon>Roseburia</taxon>
    </lineage>
</organism>
<dbReference type="Proteomes" id="UP000049979">
    <property type="component" value="Unassembled WGS sequence"/>
</dbReference>
<keyword evidence="2" id="KW-0812">Transmembrane</keyword>
<keyword evidence="2" id="KW-0472">Membrane</keyword>
<dbReference type="RefSeq" id="WP_055068521.1">
    <property type="nucleotide sequence ID" value="NZ_CP173697.1"/>
</dbReference>
<protein>
    <submittedName>
        <fullName evidence="3">Uncharacterized protein</fullName>
    </submittedName>
</protein>
<dbReference type="STRING" id="301302.ERS852420_01238"/>
<reference evidence="4" key="1">
    <citation type="submission" date="2015-05" db="EMBL/GenBank/DDBJ databases">
        <authorList>
            <consortium name="Pathogen Informatics"/>
        </authorList>
    </citation>
    <scope>NUCLEOTIDE SEQUENCE [LARGE SCALE GENOMIC DNA]</scope>
    <source>
        <strain evidence="4">M72</strain>
    </source>
</reference>
<dbReference type="AlphaFoldDB" id="A0A0M6WX02"/>
<keyword evidence="2" id="KW-1133">Transmembrane helix</keyword>
<sequence>MKKQKIQMLVVVILLVICVVAYIFISKNAGKLDSTENDGPNASMGNVTESVLETETETESVLATETTEK</sequence>
<feature type="region of interest" description="Disordered" evidence="1">
    <location>
        <begin position="31"/>
        <end position="69"/>
    </location>
</feature>
<name>A0A0M6WX02_9FIRM</name>
<proteinExistence type="predicted"/>
<feature type="compositionally biased region" description="Low complexity" evidence="1">
    <location>
        <begin position="59"/>
        <end position="69"/>
    </location>
</feature>
<feature type="transmembrane region" description="Helical" evidence="2">
    <location>
        <begin position="6"/>
        <end position="25"/>
    </location>
</feature>
<gene>
    <name evidence="3" type="ORF">M72_13301</name>
</gene>
<evidence type="ECO:0000256" key="1">
    <source>
        <dbReference type="SAM" id="MobiDB-lite"/>
    </source>
</evidence>
<accession>A0A0M6WX02</accession>
<evidence type="ECO:0000313" key="3">
    <source>
        <dbReference type="EMBL" id="CRL41689.1"/>
    </source>
</evidence>
<evidence type="ECO:0000313" key="4">
    <source>
        <dbReference type="Proteomes" id="UP000049979"/>
    </source>
</evidence>
<dbReference type="EMBL" id="CVRR01000048">
    <property type="protein sequence ID" value="CRL41689.1"/>
    <property type="molecule type" value="Genomic_DNA"/>
</dbReference>
<evidence type="ECO:0000256" key="2">
    <source>
        <dbReference type="SAM" id="Phobius"/>
    </source>
</evidence>
<feature type="compositionally biased region" description="Polar residues" evidence="1">
    <location>
        <begin position="37"/>
        <end position="47"/>
    </location>
</feature>